<dbReference type="Proteomes" id="UP000031518">
    <property type="component" value="Unassembled WGS sequence"/>
</dbReference>
<evidence type="ECO:0000313" key="1">
    <source>
        <dbReference type="EMBL" id="CDM66725.1"/>
    </source>
</evidence>
<dbReference type="AlphaFoldDB" id="A0A0B6X349"/>
<reference evidence="1 2" key="2">
    <citation type="submission" date="2015-01" db="EMBL/GenBank/DDBJ databases">
        <title>Complete genome sequence of Pyrinomonas methylaliphatogenes type strain K22T.</title>
        <authorList>
            <person name="Lee K.C.Y."/>
            <person name="Power J.F."/>
            <person name="Dunfield P.F."/>
            <person name="Morgan X.C."/>
            <person name="Huttenhower C."/>
            <person name="Stott M.B."/>
        </authorList>
    </citation>
    <scope>NUCLEOTIDE SEQUENCE [LARGE SCALE GENOMIC DNA]</scope>
    <source>
        <strain evidence="1 2">K22</strain>
    </source>
</reference>
<dbReference type="OrthoDB" id="7594952at2"/>
<dbReference type="RefSeq" id="WP_041978138.1">
    <property type="nucleotide sequence ID" value="NZ_CBXV010000008.1"/>
</dbReference>
<gene>
    <name evidence="1" type="ORF">PYK22_02758</name>
</gene>
<dbReference type="EMBL" id="CBXV010000008">
    <property type="protein sequence ID" value="CDM66725.1"/>
    <property type="molecule type" value="Genomic_DNA"/>
</dbReference>
<accession>A0A0B6X349</accession>
<proteinExistence type="predicted"/>
<keyword evidence="2" id="KW-1185">Reference proteome</keyword>
<name>A0A0B6X349_9BACT</name>
<sequence length="198" mass="23403">MEKSIETLVERIGNDLQEIENCLKSEGDRCLKIRFPRGYLRKAKFFRKQYWFISNPNLQRNIAYTLILSDVYRWLLNRTDLYGTAREMIIKEGICLVGSLCESITKDVAQHKNICGKNAGYKQRTAAMVEQGMISDNLKKDLDDLWDWRNREHLFLLDEWEYGKYTLKRYNDAIRVLGCLRESLDAYFRKTGKPHFDG</sequence>
<protein>
    <submittedName>
        <fullName evidence="1">Uncharacterized protein</fullName>
    </submittedName>
</protein>
<reference evidence="1 2" key="1">
    <citation type="submission" date="2013-12" db="EMBL/GenBank/DDBJ databases">
        <authorList>
            <person name="Stott M."/>
        </authorList>
    </citation>
    <scope>NUCLEOTIDE SEQUENCE [LARGE SCALE GENOMIC DNA]</scope>
    <source>
        <strain evidence="1 2">K22</strain>
    </source>
</reference>
<dbReference type="STRING" id="454194.PYK22_02758"/>
<organism evidence="1 2">
    <name type="scientific">Pyrinomonas methylaliphatogenes</name>
    <dbReference type="NCBI Taxonomy" id="454194"/>
    <lineage>
        <taxon>Bacteria</taxon>
        <taxon>Pseudomonadati</taxon>
        <taxon>Acidobacteriota</taxon>
        <taxon>Blastocatellia</taxon>
        <taxon>Blastocatellales</taxon>
        <taxon>Pyrinomonadaceae</taxon>
        <taxon>Pyrinomonas</taxon>
    </lineage>
</organism>
<evidence type="ECO:0000313" key="2">
    <source>
        <dbReference type="Proteomes" id="UP000031518"/>
    </source>
</evidence>